<sequence>MFNDLRSAVRRIEEEIEKLVEEQNRSLRATASRLALLYLQKERMEELLAKAETETVPMPLPAAPASPPPPGRPERAGASSVVLGRAATVIVEALERAGEAGLSGTELNDAVRDAQMSKDASEKAKTRLKRLGLVRHDELARRWYPLPRAEVGARRRRSETSGPAGA</sequence>
<evidence type="ECO:0000313" key="3">
    <source>
        <dbReference type="EMBL" id="BAU91380.1"/>
    </source>
</evidence>
<evidence type="ECO:0000313" key="4">
    <source>
        <dbReference type="Proteomes" id="UP000218288"/>
    </source>
</evidence>
<dbReference type="AlphaFoldDB" id="A0A160PI98"/>
<name>A0A160PI98_9HYPH</name>
<organism evidence="3 4">
    <name type="scientific">Methylorubrum populi</name>
    <dbReference type="NCBI Taxonomy" id="223967"/>
    <lineage>
        <taxon>Bacteria</taxon>
        <taxon>Pseudomonadati</taxon>
        <taxon>Pseudomonadota</taxon>
        <taxon>Alphaproteobacteria</taxon>
        <taxon>Hyphomicrobiales</taxon>
        <taxon>Methylobacteriaceae</taxon>
        <taxon>Methylorubrum</taxon>
    </lineage>
</organism>
<feature type="compositionally biased region" description="Pro residues" evidence="2">
    <location>
        <begin position="58"/>
        <end position="71"/>
    </location>
</feature>
<feature type="coiled-coil region" evidence="1">
    <location>
        <begin position="2"/>
        <end position="54"/>
    </location>
</feature>
<feature type="region of interest" description="Disordered" evidence="2">
    <location>
        <begin position="55"/>
        <end position="79"/>
    </location>
</feature>
<gene>
    <name evidence="3" type="ORF">MPPM_2775</name>
</gene>
<keyword evidence="1" id="KW-0175">Coiled coil</keyword>
<dbReference type="Proteomes" id="UP000218288">
    <property type="component" value="Chromosome"/>
</dbReference>
<proteinExistence type="predicted"/>
<evidence type="ECO:0000256" key="1">
    <source>
        <dbReference type="SAM" id="Coils"/>
    </source>
</evidence>
<evidence type="ECO:0000256" key="2">
    <source>
        <dbReference type="SAM" id="MobiDB-lite"/>
    </source>
</evidence>
<accession>A0A160PI98</accession>
<reference evidence="3 4" key="1">
    <citation type="journal article" date="2016" name="Genome Announc.">
        <title>Complete Genome Sequence of Methylobacterium populi P-1M, Isolated from Pink-Pigmented Household Biofilm.</title>
        <authorList>
            <person name="Morohoshi T."/>
            <person name="Ikeda T."/>
        </authorList>
    </citation>
    <scope>NUCLEOTIDE SEQUENCE [LARGE SCALE GENOMIC DNA]</scope>
    <source>
        <strain evidence="3 4">P-1M</strain>
    </source>
</reference>
<dbReference type="EMBL" id="AP014809">
    <property type="protein sequence ID" value="BAU91380.1"/>
    <property type="molecule type" value="Genomic_DNA"/>
</dbReference>
<protein>
    <submittedName>
        <fullName evidence="3">Uncharacterized protein</fullName>
    </submittedName>
</protein>
<dbReference type="RefSeq" id="WP_063110978.1">
    <property type="nucleotide sequence ID" value="NZ_AP014809.1"/>
</dbReference>
<dbReference type="OrthoDB" id="7993186at2"/>